<gene>
    <name evidence="1" type="ORF">AC244_31370</name>
</gene>
<dbReference type="Proteomes" id="UP000037425">
    <property type="component" value="Unassembled WGS sequence"/>
</dbReference>
<organism evidence="1 2">
    <name type="scientific">Ensifer adhaerens</name>
    <name type="common">Sinorhizobium morelense</name>
    <dbReference type="NCBI Taxonomy" id="106592"/>
    <lineage>
        <taxon>Bacteria</taxon>
        <taxon>Pseudomonadati</taxon>
        <taxon>Pseudomonadota</taxon>
        <taxon>Alphaproteobacteria</taxon>
        <taxon>Hyphomicrobiales</taxon>
        <taxon>Rhizobiaceae</taxon>
        <taxon>Sinorhizobium/Ensifer group</taxon>
        <taxon>Ensifer</taxon>
    </lineage>
</organism>
<dbReference type="AlphaFoldDB" id="A0A0L8BFP1"/>
<dbReference type="EMBL" id="LGAP01000038">
    <property type="protein sequence ID" value="KOF13403.1"/>
    <property type="molecule type" value="Genomic_DNA"/>
</dbReference>
<proteinExistence type="predicted"/>
<accession>A0A0L8BFP1</accession>
<comment type="caution">
    <text evidence="1">The sequence shown here is derived from an EMBL/GenBank/DDBJ whole genome shotgun (WGS) entry which is preliminary data.</text>
</comment>
<dbReference type="OrthoDB" id="7363897at2"/>
<evidence type="ECO:0000313" key="1">
    <source>
        <dbReference type="EMBL" id="KOF13403.1"/>
    </source>
</evidence>
<evidence type="ECO:0000313" key="2">
    <source>
        <dbReference type="Proteomes" id="UP000037425"/>
    </source>
</evidence>
<sequence length="69" mass="7736">MNLVDLVLTVCVLANPANCRTEHLYFESRGSLVQCMTLAPAEIAKWSEGHPALKVVRWKCLLPDKGREI</sequence>
<protein>
    <submittedName>
        <fullName evidence="1">Uncharacterized protein</fullName>
    </submittedName>
</protein>
<name>A0A0L8BFP1_ENSAD</name>
<dbReference type="PATRIC" id="fig|106592.7.peg.5467"/>
<reference evidence="2" key="1">
    <citation type="submission" date="2015-07" db="EMBL/GenBank/DDBJ databases">
        <title>Whole genome sequence of an Ensifer adhaerens strain isolated from a cave pool in the Wind Cave National Park.</title>
        <authorList>
            <person name="Eng W.W.H."/>
            <person name="Gan H.M."/>
            <person name="Barton H.A."/>
            <person name="Savka M.A."/>
        </authorList>
    </citation>
    <scope>NUCLEOTIDE SEQUENCE [LARGE SCALE GENOMIC DNA]</scope>
    <source>
        <strain evidence="2">SD006</strain>
    </source>
</reference>